<accession>L8H5C7</accession>
<keyword evidence="2" id="KW-1185">Reference proteome</keyword>
<protein>
    <submittedName>
        <fullName evidence="1">Uncharacterized protein</fullName>
    </submittedName>
</protein>
<evidence type="ECO:0000313" key="1">
    <source>
        <dbReference type="EMBL" id="ELR20709.1"/>
    </source>
</evidence>
<name>L8H5C7_ACACF</name>
<sequence length="175" mass="19064">MDFTIDDLSTYLPVRYPFYNFTSGTYGPLQKSTRWISNIGSNNVPDAVMSDMAAFYTPGWGFIDPFYKSDAAGMYPNSGNYGIEYRIEGTITNVGSKTRNVTFNIQVPTNCPLLSIAYETRPGVWAADYVTSASVVVTYLSIAVPATNLPVAYSAKYVVGGPACGNLANWVQVLS</sequence>
<dbReference type="AlphaFoldDB" id="L8H5C7"/>
<proteinExistence type="predicted"/>
<dbReference type="KEGG" id="acan:ACA1_054550"/>
<organism evidence="1 2">
    <name type="scientific">Acanthamoeba castellanii (strain ATCC 30010 / Neff)</name>
    <dbReference type="NCBI Taxonomy" id="1257118"/>
    <lineage>
        <taxon>Eukaryota</taxon>
        <taxon>Amoebozoa</taxon>
        <taxon>Discosea</taxon>
        <taxon>Longamoebia</taxon>
        <taxon>Centramoebida</taxon>
        <taxon>Acanthamoebidae</taxon>
        <taxon>Acanthamoeba</taxon>
    </lineage>
</organism>
<dbReference type="Proteomes" id="UP000011083">
    <property type="component" value="Unassembled WGS sequence"/>
</dbReference>
<reference evidence="1 2" key="1">
    <citation type="journal article" date="2013" name="Genome Biol.">
        <title>Genome of Acanthamoeba castellanii highlights extensive lateral gene transfer and early evolution of tyrosine kinase signaling.</title>
        <authorList>
            <person name="Clarke M."/>
            <person name="Lohan A.J."/>
            <person name="Liu B."/>
            <person name="Lagkouvardos I."/>
            <person name="Roy S."/>
            <person name="Zafar N."/>
            <person name="Bertelli C."/>
            <person name="Schilde C."/>
            <person name="Kianianmomeni A."/>
            <person name="Burglin T.R."/>
            <person name="Frech C."/>
            <person name="Turcotte B."/>
            <person name="Kopec K.O."/>
            <person name="Synnott J.M."/>
            <person name="Choo C."/>
            <person name="Paponov I."/>
            <person name="Finkler A."/>
            <person name="Soon Heng Tan C."/>
            <person name="Hutchins A.P."/>
            <person name="Weinmeier T."/>
            <person name="Rattei T."/>
            <person name="Chu J.S."/>
            <person name="Gimenez G."/>
            <person name="Irimia M."/>
            <person name="Rigden D.J."/>
            <person name="Fitzpatrick D.A."/>
            <person name="Lorenzo-Morales J."/>
            <person name="Bateman A."/>
            <person name="Chiu C.H."/>
            <person name="Tang P."/>
            <person name="Hegemann P."/>
            <person name="Fromm H."/>
            <person name="Raoult D."/>
            <person name="Greub G."/>
            <person name="Miranda-Saavedra D."/>
            <person name="Chen N."/>
            <person name="Nash P."/>
            <person name="Ginger M.L."/>
            <person name="Horn M."/>
            <person name="Schaap P."/>
            <person name="Caler L."/>
            <person name="Loftus B."/>
        </authorList>
    </citation>
    <scope>NUCLEOTIDE SEQUENCE [LARGE SCALE GENOMIC DNA]</scope>
    <source>
        <strain evidence="1 2">Neff</strain>
    </source>
</reference>
<dbReference type="EMBL" id="KB007909">
    <property type="protein sequence ID" value="ELR20709.1"/>
    <property type="molecule type" value="Genomic_DNA"/>
</dbReference>
<dbReference type="VEuPathDB" id="AmoebaDB:ACA1_054550"/>
<evidence type="ECO:0000313" key="2">
    <source>
        <dbReference type="Proteomes" id="UP000011083"/>
    </source>
</evidence>
<dbReference type="GeneID" id="14921579"/>
<gene>
    <name evidence="1" type="ORF">ACA1_054550</name>
</gene>
<dbReference type="RefSeq" id="XP_004344112.1">
    <property type="nucleotide sequence ID" value="XM_004344062.1"/>
</dbReference>